<evidence type="ECO:0000256" key="2">
    <source>
        <dbReference type="SAM" id="Phobius"/>
    </source>
</evidence>
<feature type="compositionally biased region" description="Low complexity" evidence="1">
    <location>
        <begin position="275"/>
        <end position="295"/>
    </location>
</feature>
<evidence type="ECO:0000313" key="5">
    <source>
        <dbReference type="Proteomes" id="UP000033774"/>
    </source>
</evidence>
<dbReference type="PATRIC" id="fig|552518.3.peg.4150"/>
<name>A0A0F3INB3_9PROT</name>
<proteinExistence type="predicted"/>
<dbReference type="GO" id="GO:0005886">
    <property type="term" value="C:plasma membrane"/>
    <property type="evidence" value="ECO:0007669"/>
    <property type="project" value="InterPro"/>
</dbReference>
<feature type="region of interest" description="Disordered" evidence="1">
    <location>
        <begin position="245"/>
        <end position="295"/>
    </location>
</feature>
<protein>
    <recommendedName>
        <fullName evidence="3">Anti-sigma K factor RskA C-terminal domain-containing protein</fullName>
    </recommendedName>
</protein>
<dbReference type="EMBL" id="LAJY01000710">
    <property type="protein sequence ID" value="KJV08221.1"/>
    <property type="molecule type" value="Genomic_DNA"/>
</dbReference>
<keyword evidence="2" id="KW-1133">Transmembrane helix</keyword>
<feature type="transmembrane region" description="Helical" evidence="2">
    <location>
        <begin position="118"/>
        <end position="137"/>
    </location>
</feature>
<evidence type="ECO:0000256" key="1">
    <source>
        <dbReference type="SAM" id="MobiDB-lite"/>
    </source>
</evidence>
<evidence type="ECO:0000313" key="4">
    <source>
        <dbReference type="EMBL" id="KJV08221.1"/>
    </source>
</evidence>
<dbReference type="InterPro" id="IPR018764">
    <property type="entry name" value="RskA_C"/>
</dbReference>
<organism evidence="4 5">
    <name type="scientific">Elstera litoralis</name>
    <dbReference type="NCBI Taxonomy" id="552518"/>
    <lineage>
        <taxon>Bacteria</taxon>
        <taxon>Pseudomonadati</taxon>
        <taxon>Pseudomonadota</taxon>
        <taxon>Alphaproteobacteria</taxon>
        <taxon>Rhodospirillales</taxon>
        <taxon>Rhodospirillaceae</taxon>
        <taxon>Elstera</taxon>
    </lineage>
</organism>
<evidence type="ECO:0000259" key="3">
    <source>
        <dbReference type="Pfam" id="PF10099"/>
    </source>
</evidence>
<reference evidence="4 5" key="1">
    <citation type="submission" date="2015-03" db="EMBL/GenBank/DDBJ databases">
        <title>Draft genome sequence of Elstera litoralis.</title>
        <authorList>
            <person name="Rahalkar M.C."/>
            <person name="Dhakephalkar P.K."/>
            <person name="Pore S.D."/>
            <person name="Arora P."/>
            <person name="Kapse N.G."/>
            <person name="Pandit P.S."/>
        </authorList>
    </citation>
    <scope>NUCLEOTIDE SEQUENCE [LARGE SCALE GENOMIC DNA]</scope>
    <source>
        <strain evidence="4 5">Dia-1</strain>
    </source>
</reference>
<sequence length="295" mass="31344">MSALDRDTLTVLAGEYVLGTLRGRARQEFENLCEMDPEIAGARDAWEAHLAPLLTVAPTVAPPETLWAHLSDALGFEVISDRRSADRGAVTEDVPYADDLPPAAEIIQLRRSLGRWRVTTVMIGMAVAAGLVSIVLVRPDLLRAPTPAPVQVAEAPPTVEPAPLRPMLVAVMLNEQQDPWCVIREGAPDGKLTLTLLKPMPDDGLDRELWIVGDDSVPKSLGLITQSGLSIDPAVETAPGRLMAVSREPKGGSPTGAPTGPIFRQRETGETDGFLGRSASARGAAPGPRLRGSAP</sequence>
<dbReference type="RefSeq" id="WP_045777295.1">
    <property type="nucleotide sequence ID" value="NZ_LAJY01000710.1"/>
</dbReference>
<keyword evidence="2" id="KW-0812">Transmembrane</keyword>
<gene>
    <name evidence="4" type="ORF">VZ95_19195</name>
</gene>
<feature type="domain" description="Anti-sigma K factor RskA C-terminal" evidence="3">
    <location>
        <begin position="125"/>
        <end position="262"/>
    </location>
</feature>
<dbReference type="AlphaFoldDB" id="A0A0F3INB3"/>
<dbReference type="Pfam" id="PF10099">
    <property type="entry name" value="RskA_C"/>
    <property type="match status" value="1"/>
</dbReference>
<keyword evidence="5" id="KW-1185">Reference proteome</keyword>
<dbReference type="Proteomes" id="UP000033774">
    <property type="component" value="Unassembled WGS sequence"/>
</dbReference>
<keyword evidence="2" id="KW-0472">Membrane</keyword>
<dbReference type="OrthoDB" id="9816387at2"/>
<comment type="caution">
    <text evidence="4">The sequence shown here is derived from an EMBL/GenBank/DDBJ whole genome shotgun (WGS) entry which is preliminary data.</text>
</comment>
<accession>A0A0F3INB3</accession>